<organism evidence="5 6">
    <name type="scientific">Kingdonia uniflora</name>
    <dbReference type="NCBI Taxonomy" id="39325"/>
    <lineage>
        <taxon>Eukaryota</taxon>
        <taxon>Viridiplantae</taxon>
        <taxon>Streptophyta</taxon>
        <taxon>Embryophyta</taxon>
        <taxon>Tracheophyta</taxon>
        <taxon>Spermatophyta</taxon>
        <taxon>Magnoliopsida</taxon>
        <taxon>Ranunculales</taxon>
        <taxon>Circaeasteraceae</taxon>
        <taxon>Kingdonia</taxon>
    </lineage>
</organism>
<dbReference type="EC" id="2.8.2.-" evidence="3"/>
<dbReference type="PANTHER" id="PTHR11783">
    <property type="entry name" value="SULFOTRANSFERASE SULT"/>
    <property type="match status" value="1"/>
</dbReference>
<dbReference type="InterPro" id="IPR000863">
    <property type="entry name" value="Sulfotransferase_dom"/>
</dbReference>
<dbReference type="InterPro" id="IPR027417">
    <property type="entry name" value="P-loop_NTPase"/>
</dbReference>
<dbReference type="Proteomes" id="UP000541444">
    <property type="component" value="Unassembled WGS sequence"/>
</dbReference>
<evidence type="ECO:0000313" key="6">
    <source>
        <dbReference type="Proteomes" id="UP000541444"/>
    </source>
</evidence>
<protein>
    <recommendedName>
        <fullName evidence="3">Sulfotransferase</fullName>
        <ecNumber evidence="3">2.8.2.-</ecNumber>
    </recommendedName>
</protein>
<evidence type="ECO:0000313" key="5">
    <source>
        <dbReference type="EMBL" id="KAF6173542.1"/>
    </source>
</evidence>
<gene>
    <name evidence="5" type="ORF">GIB67_042672</name>
</gene>
<evidence type="ECO:0000256" key="1">
    <source>
        <dbReference type="ARBA" id="ARBA00005771"/>
    </source>
</evidence>
<comment type="similarity">
    <text evidence="1 3">Belongs to the sulfotransferase 1 family.</text>
</comment>
<feature type="domain" description="Sulfotransferase" evidence="4">
    <location>
        <begin position="2"/>
        <end position="132"/>
    </location>
</feature>
<evidence type="ECO:0000259" key="4">
    <source>
        <dbReference type="Pfam" id="PF00685"/>
    </source>
</evidence>
<keyword evidence="6" id="KW-1185">Reference proteome</keyword>
<dbReference type="OrthoDB" id="205623at2759"/>
<accession>A0A7J7P2S2</accession>
<reference evidence="5 6" key="1">
    <citation type="journal article" date="2020" name="IScience">
        <title>Genome Sequencing of the Endangered Kingdonia uniflora (Circaeasteraceae, Ranunculales) Reveals Potential Mechanisms of Evolutionary Specialization.</title>
        <authorList>
            <person name="Sun Y."/>
            <person name="Deng T."/>
            <person name="Zhang A."/>
            <person name="Moore M.J."/>
            <person name="Landis J.B."/>
            <person name="Lin N."/>
            <person name="Zhang H."/>
            <person name="Zhang X."/>
            <person name="Huang J."/>
            <person name="Zhang X."/>
            <person name="Sun H."/>
            <person name="Wang H."/>
        </authorList>
    </citation>
    <scope>NUCLEOTIDE SEQUENCE [LARGE SCALE GENOMIC DNA]</scope>
    <source>
        <strain evidence="5">TB1705</strain>
        <tissue evidence="5">Leaf</tissue>
    </source>
</reference>
<keyword evidence="2 3" id="KW-0808">Transferase</keyword>
<dbReference type="GO" id="GO:0008146">
    <property type="term" value="F:sulfotransferase activity"/>
    <property type="evidence" value="ECO:0007669"/>
    <property type="project" value="InterPro"/>
</dbReference>
<dbReference type="SUPFAM" id="SSF52540">
    <property type="entry name" value="P-loop containing nucleoside triphosphate hydrolases"/>
    <property type="match status" value="1"/>
</dbReference>
<proteinExistence type="inferred from homology"/>
<dbReference type="Gene3D" id="3.40.50.300">
    <property type="entry name" value="P-loop containing nucleotide triphosphate hydrolases"/>
    <property type="match status" value="1"/>
</dbReference>
<dbReference type="EMBL" id="JACGCM010000338">
    <property type="protein sequence ID" value="KAF6173542.1"/>
    <property type="molecule type" value="Genomic_DNA"/>
</dbReference>
<evidence type="ECO:0000256" key="3">
    <source>
        <dbReference type="RuleBase" id="RU361155"/>
    </source>
</evidence>
<dbReference type="Pfam" id="PF00685">
    <property type="entry name" value="Sulfotransfer_1"/>
    <property type="match status" value="1"/>
</dbReference>
<sequence length="149" mass="17274">MYCSGVSLFGPFWDHVLGYWKASLDKPEKVLFLKYENLKNDAKLNLKRLAEFLGYPFSLEEESEGVIEEMLQLCSFELLRNLDINKNGLTSLNFERKILFRKGDVGDWVNYLTPPMVEMLDRVVEEKLHGSGLVFRYNLESVKDLPDCA</sequence>
<evidence type="ECO:0000256" key="2">
    <source>
        <dbReference type="ARBA" id="ARBA00022679"/>
    </source>
</evidence>
<name>A0A7J7P2S2_9MAGN</name>
<comment type="caution">
    <text evidence="5">The sequence shown here is derived from an EMBL/GenBank/DDBJ whole genome shotgun (WGS) entry which is preliminary data.</text>
</comment>
<dbReference type="AlphaFoldDB" id="A0A7J7P2S2"/>